<dbReference type="PANTHER" id="PTHR10256">
    <property type="entry name" value="SELENIDE, WATER DIKINASE"/>
    <property type="match status" value="1"/>
</dbReference>
<dbReference type="InterPro" id="IPR016188">
    <property type="entry name" value="PurM-like_N"/>
</dbReference>
<reference evidence="4" key="1">
    <citation type="submission" date="2018-05" db="EMBL/GenBank/DDBJ databases">
        <authorList>
            <person name="Lanie J.A."/>
            <person name="Ng W.-L."/>
            <person name="Kazmierczak K.M."/>
            <person name="Andrzejewski T.M."/>
            <person name="Davidsen T.M."/>
            <person name="Wayne K.J."/>
            <person name="Tettelin H."/>
            <person name="Glass J.I."/>
            <person name="Rusch D."/>
            <person name="Podicherti R."/>
            <person name="Tsui H.-C.T."/>
            <person name="Winkler M.E."/>
        </authorList>
    </citation>
    <scope>NUCLEOTIDE SEQUENCE</scope>
</reference>
<dbReference type="GO" id="GO:0016260">
    <property type="term" value="P:selenocysteine biosynthetic process"/>
    <property type="evidence" value="ECO:0007669"/>
    <property type="project" value="TreeGrafter"/>
</dbReference>
<evidence type="ECO:0000256" key="2">
    <source>
        <dbReference type="ARBA" id="ARBA00022840"/>
    </source>
</evidence>
<proteinExistence type="predicted"/>
<dbReference type="SUPFAM" id="SSF55326">
    <property type="entry name" value="PurM N-terminal domain-like"/>
    <property type="match status" value="1"/>
</dbReference>
<feature type="domain" description="PurM-like N-terminal" evidence="3">
    <location>
        <begin position="19"/>
        <end position="79"/>
    </location>
</feature>
<dbReference type="GO" id="GO:0005524">
    <property type="term" value="F:ATP binding"/>
    <property type="evidence" value="ECO:0007669"/>
    <property type="project" value="UniProtKB-KW"/>
</dbReference>
<dbReference type="InterPro" id="IPR036921">
    <property type="entry name" value="PurM-like_N_sf"/>
</dbReference>
<sequence length="87" mass="9546">MSKLNSFNNNKTSGFEHFDDCSIYELSDSQSIIQTVDFFTPIVDDPYTFGQIAAANALSDIYAMGGVPLFALNIVAFPTDKLSLDIL</sequence>
<dbReference type="GO" id="GO:0004756">
    <property type="term" value="F:selenide, water dikinase activity"/>
    <property type="evidence" value="ECO:0007669"/>
    <property type="project" value="TreeGrafter"/>
</dbReference>
<dbReference type="AlphaFoldDB" id="A0A383A3H8"/>
<gene>
    <name evidence="4" type="ORF">METZ01_LOCUS454629</name>
</gene>
<evidence type="ECO:0000256" key="1">
    <source>
        <dbReference type="ARBA" id="ARBA00022741"/>
    </source>
</evidence>
<dbReference type="EMBL" id="UINC01188519">
    <property type="protein sequence ID" value="SVE01775.1"/>
    <property type="molecule type" value="Genomic_DNA"/>
</dbReference>
<feature type="non-terminal residue" evidence="4">
    <location>
        <position position="87"/>
    </location>
</feature>
<evidence type="ECO:0000313" key="4">
    <source>
        <dbReference type="EMBL" id="SVE01775.1"/>
    </source>
</evidence>
<evidence type="ECO:0000259" key="3">
    <source>
        <dbReference type="Pfam" id="PF00586"/>
    </source>
</evidence>
<name>A0A383A3H8_9ZZZZ</name>
<dbReference type="Pfam" id="PF00586">
    <property type="entry name" value="AIRS"/>
    <property type="match status" value="1"/>
</dbReference>
<keyword evidence="1" id="KW-0547">Nucleotide-binding</keyword>
<dbReference type="Gene3D" id="3.30.1330.10">
    <property type="entry name" value="PurM-like, N-terminal domain"/>
    <property type="match status" value="1"/>
</dbReference>
<dbReference type="GO" id="GO:0005737">
    <property type="term" value="C:cytoplasm"/>
    <property type="evidence" value="ECO:0007669"/>
    <property type="project" value="TreeGrafter"/>
</dbReference>
<keyword evidence="2" id="KW-0067">ATP-binding</keyword>
<dbReference type="InterPro" id="IPR004536">
    <property type="entry name" value="SPS/SelD"/>
</dbReference>
<accession>A0A383A3H8</accession>
<protein>
    <recommendedName>
        <fullName evidence="3">PurM-like N-terminal domain-containing protein</fullName>
    </recommendedName>
</protein>
<organism evidence="4">
    <name type="scientific">marine metagenome</name>
    <dbReference type="NCBI Taxonomy" id="408172"/>
    <lineage>
        <taxon>unclassified sequences</taxon>
        <taxon>metagenomes</taxon>
        <taxon>ecological metagenomes</taxon>
    </lineage>
</organism>
<dbReference type="PANTHER" id="PTHR10256:SF0">
    <property type="entry name" value="INACTIVE SELENIDE, WATER DIKINASE-LIKE PROTEIN-RELATED"/>
    <property type="match status" value="1"/>
</dbReference>